<dbReference type="Pfam" id="PF00440">
    <property type="entry name" value="TetR_N"/>
    <property type="match status" value="1"/>
</dbReference>
<sequence>MLGVQVGSSPHLQEAPMSTERADAARNRAVLIATAREMLAELGADKITMDALAERSGLGKGTVFRRFGTRSGIFMALLSDGERAFQKRVLAGPPPLGPGAEPLDRLIAFGQERLRFLTENREIARAALDGRTAVPFGPPALMTQRHLRMLLDQLGVDAADVEILAMQLTAALDVPLLLYTAPEAGDHPDETFEERLARGWKDLVSRLSP</sequence>
<dbReference type="PANTHER" id="PTHR30055:SF209">
    <property type="entry name" value="POSSIBLE TRANSCRIPTIONAL REGULATORY PROTEIN (PROBABLY TETR-FAMILY)"/>
    <property type="match status" value="1"/>
</dbReference>
<dbReference type="InterPro" id="IPR001647">
    <property type="entry name" value="HTH_TetR"/>
</dbReference>
<name>A0A5C1YEL5_9MICO</name>
<gene>
    <name evidence="5" type="ORF">FLP10_01475</name>
</gene>
<reference evidence="5 6" key="1">
    <citation type="submission" date="2019-09" db="EMBL/GenBank/DDBJ databases">
        <title>Genome sequencing of strain KACC 19306.</title>
        <authorList>
            <person name="Heo J."/>
            <person name="Kim S.-J."/>
            <person name="Kim J.-S."/>
            <person name="Hong S.-B."/>
            <person name="Kwon S.-W."/>
        </authorList>
    </citation>
    <scope>NUCLEOTIDE SEQUENCE [LARGE SCALE GENOMIC DNA]</scope>
    <source>
        <strain evidence="5 6">KACC 19306</strain>
    </source>
</reference>
<dbReference type="AlphaFoldDB" id="A0A5C1YEL5"/>
<accession>A0A5C1YEL5</accession>
<dbReference type="GO" id="GO:0000976">
    <property type="term" value="F:transcription cis-regulatory region binding"/>
    <property type="evidence" value="ECO:0007669"/>
    <property type="project" value="TreeGrafter"/>
</dbReference>
<dbReference type="SUPFAM" id="SSF46689">
    <property type="entry name" value="Homeodomain-like"/>
    <property type="match status" value="1"/>
</dbReference>
<evidence type="ECO:0000256" key="1">
    <source>
        <dbReference type="ARBA" id="ARBA00023125"/>
    </source>
</evidence>
<evidence type="ECO:0000256" key="2">
    <source>
        <dbReference type="PROSITE-ProRule" id="PRU00335"/>
    </source>
</evidence>
<keyword evidence="6" id="KW-1185">Reference proteome</keyword>
<evidence type="ECO:0000313" key="6">
    <source>
        <dbReference type="Proteomes" id="UP000324678"/>
    </source>
</evidence>
<feature type="compositionally biased region" description="Polar residues" evidence="3">
    <location>
        <begin position="1"/>
        <end position="11"/>
    </location>
</feature>
<dbReference type="PROSITE" id="PS50977">
    <property type="entry name" value="HTH_TETR_2"/>
    <property type="match status" value="1"/>
</dbReference>
<feature type="region of interest" description="Disordered" evidence="3">
    <location>
        <begin position="1"/>
        <end position="21"/>
    </location>
</feature>
<dbReference type="Proteomes" id="UP000324678">
    <property type="component" value="Chromosome"/>
</dbReference>
<organism evidence="5 6">
    <name type="scientific">Agromyces intestinalis</name>
    <dbReference type="NCBI Taxonomy" id="2592652"/>
    <lineage>
        <taxon>Bacteria</taxon>
        <taxon>Bacillati</taxon>
        <taxon>Actinomycetota</taxon>
        <taxon>Actinomycetes</taxon>
        <taxon>Micrococcales</taxon>
        <taxon>Microbacteriaceae</taxon>
        <taxon>Agromyces</taxon>
    </lineage>
</organism>
<feature type="domain" description="HTH tetR-type" evidence="4">
    <location>
        <begin position="25"/>
        <end position="85"/>
    </location>
</feature>
<dbReference type="EMBL" id="CP043505">
    <property type="protein sequence ID" value="QEO13232.1"/>
    <property type="molecule type" value="Genomic_DNA"/>
</dbReference>
<dbReference type="GO" id="GO:0003700">
    <property type="term" value="F:DNA-binding transcription factor activity"/>
    <property type="evidence" value="ECO:0007669"/>
    <property type="project" value="TreeGrafter"/>
</dbReference>
<feature type="DNA-binding region" description="H-T-H motif" evidence="2">
    <location>
        <begin position="48"/>
        <end position="67"/>
    </location>
</feature>
<keyword evidence="1 2" id="KW-0238">DNA-binding</keyword>
<dbReference type="InterPro" id="IPR009057">
    <property type="entry name" value="Homeodomain-like_sf"/>
</dbReference>
<evidence type="ECO:0000256" key="3">
    <source>
        <dbReference type="SAM" id="MobiDB-lite"/>
    </source>
</evidence>
<dbReference type="InterPro" id="IPR050109">
    <property type="entry name" value="HTH-type_TetR-like_transc_reg"/>
</dbReference>
<evidence type="ECO:0000313" key="5">
    <source>
        <dbReference type="EMBL" id="QEO13232.1"/>
    </source>
</evidence>
<dbReference type="PRINTS" id="PR00455">
    <property type="entry name" value="HTHTETR"/>
</dbReference>
<dbReference type="KEGG" id="ail:FLP10_01475"/>
<dbReference type="OrthoDB" id="4542210at2"/>
<protein>
    <submittedName>
        <fullName evidence="5">TetR/AcrR family transcriptional regulator</fullName>
    </submittedName>
</protein>
<proteinExistence type="predicted"/>
<dbReference type="Gene3D" id="1.10.357.10">
    <property type="entry name" value="Tetracycline Repressor, domain 2"/>
    <property type="match status" value="1"/>
</dbReference>
<evidence type="ECO:0000259" key="4">
    <source>
        <dbReference type="PROSITE" id="PS50977"/>
    </source>
</evidence>
<dbReference type="PANTHER" id="PTHR30055">
    <property type="entry name" value="HTH-TYPE TRANSCRIPTIONAL REGULATOR RUTR"/>
    <property type="match status" value="1"/>
</dbReference>